<evidence type="ECO:0000313" key="7">
    <source>
        <dbReference type="EMBL" id="QQE72951.1"/>
    </source>
</evidence>
<feature type="binding site" evidence="6">
    <location>
        <position position="267"/>
    </location>
    <ligand>
        <name>substrate</name>
    </ligand>
</feature>
<keyword evidence="6" id="KW-0007">Acetylation</keyword>
<keyword evidence="10" id="KW-1185">Reference proteome</keyword>
<proteinExistence type="inferred from homology"/>
<feature type="binding site" evidence="6">
    <location>
        <position position="166"/>
    </location>
    <ligand>
        <name>substrate</name>
    </ligand>
</feature>
<evidence type="ECO:0000256" key="2">
    <source>
        <dbReference type="ARBA" id="ARBA00011881"/>
    </source>
</evidence>
<dbReference type="SUPFAM" id="SSF56601">
    <property type="entry name" value="beta-lactamase/transpeptidase-like"/>
    <property type="match status" value="1"/>
</dbReference>
<comment type="similarity">
    <text evidence="1 6">Belongs to the glutaminase family.</text>
</comment>
<feature type="binding site" evidence="6">
    <location>
        <position position="121"/>
    </location>
    <ligand>
        <name>substrate</name>
    </ligand>
</feature>
<evidence type="ECO:0000256" key="6">
    <source>
        <dbReference type="HAMAP-Rule" id="MF_00313"/>
    </source>
</evidence>
<evidence type="ECO:0000256" key="5">
    <source>
        <dbReference type="ARBA" id="ARBA00049534"/>
    </source>
</evidence>
<dbReference type="Proteomes" id="UP000595847">
    <property type="component" value="Chromosome"/>
</dbReference>
<evidence type="ECO:0000313" key="8">
    <source>
        <dbReference type="EMBL" id="QUO40029.1"/>
    </source>
</evidence>
<feature type="binding site" evidence="6">
    <location>
        <position position="69"/>
    </location>
    <ligand>
        <name>substrate</name>
    </ligand>
</feature>
<evidence type="ECO:0000256" key="4">
    <source>
        <dbReference type="ARBA" id="ARBA00022801"/>
    </source>
</evidence>
<dbReference type="EC" id="3.5.1.2" evidence="3 6"/>
<dbReference type="GO" id="GO:0006537">
    <property type="term" value="P:glutamate biosynthetic process"/>
    <property type="evidence" value="ECO:0007669"/>
    <property type="project" value="TreeGrafter"/>
</dbReference>
<feature type="binding site" evidence="6">
    <location>
        <position position="249"/>
    </location>
    <ligand>
        <name>substrate</name>
    </ligand>
</feature>
<dbReference type="NCBIfam" id="TIGR03814">
    <property type="entry name" value="Gln_ase"/>
    <property type="match status" value="1"/>
</dbReference>
<dbReference type="InterPro" id="IPR015868">
    <property type="entry name" value="Glutaminase"/>
</dbReference>
<dbReference type="HAMAP" id="MF_00313">
    <property type="entry name" value="Glutaminase"/>
    <property type="match status" value="1"/>
</dbReference>
<dbReference type="PANTHER" id="PTHR12544">
    <property type="entry name" value="GLUTAMINASE"/>
    <property type="match status" value="1"/>
</dbReference>
<reference evidence="7 9" key="1">
    <citation type="submission" date="2020-12" db="EMBL/GenBank/DDBJ databases">
        <title>strain FJAT-54423T represents a novel species of the genus Brevibacillus.</title>
        <authorList>
            <person name="Tang R."/>
        </authorList>
    </citation>
    <scope>NUCLEOTIDE SEQUENCE [LARGE SCALE GENOMIC DNA]</scope>
    <source>
        <strain evidence="7 9">FJAT-54423</strain>
    </source>
</reference>
<comment type="subunit">
    <text evidence="2 6">Homotetramer.</text>
</comment>
<dbReference type="AlphaFoldDB" id="A0A7T5EHY1"/>
<dbReference type="Pfam" id="PF04960">
    <property type="entry name" value="Glutaminase"/>
    <property type="match status" value="1"/>
</dbReference>
<accession>A0A7T5EHY1</accession>
<dbReference type="PANTHER" id="PTHR12544:SF29">
    <property type="entry name" value="GLUTAMINASE"/>
    <property type="match status" value="1"/>
</dbReference>
<comment type="catalytic activity">
    <reaction evidence="5 6">
        <text>L-glutamine + H2O = L-glutamate + NH4(+)</text>
        <dbReference type="Rhea" id="RHEA:15889"/>
        <dbReference type="ChEBI" id="CHEBI:15377"/>
        <dbReference type="ChEBI" id="CHEBI:28938"/>
        <dbReference type="ChEBI" id="CHEBI:29985"/>
        <dbReference type="ChEBI" id="CHEBI:58359"/>
        <dbReference type="EC" id="3.5.1.2"/>
    </reaction>
</comment>
<dbReference type="GO" id="GO:0004359">
    <property type="term" value="F:glutaminase activity"/>
    <property type="evidence" value="ECO:0007669"/>
    <property type="project" value="UniProtKB-UniRule"/>
</dbReference>
<dbReference type="KEGG" id="bcop:JD108_13505"/>
<name>A0A7T5EHY1_9BACL</name>
<evidence type="ECO:0000313" key="10">
    <source>
        <dbReference type="Proteomes" id="UP000677234"/>
    </source>
</evidence>
<dbReference type="EMBL" id="CP073708">
    <property type="protein sequence ID" value="QUO40029.1"/>
    <property type="molecule type" value="Genomic_DNA"/>
</dbReference>
<evidence type="ECO:0000256" key="3">
    <source>
        <dbReference type="ARBA" id="ARBA00012918"/>
    </source>
</evidence>
<dbReference type="EMBL" id="CP066308">
    <property type="protein sequence ID" value="QQE72951.1"/>
    <property type="molecule type" value="Genomic_DNA"/>
</dbReference>
<dbReference type="InterPro" id="IPR012338">
    <property type="entry name" value="Beta-lactam/transpept-like"/>
</dbReference>
<dbReference type="Proteomes" id="UP000677234">
    <property type="component" value="Chromosome"/>
</dbReference>
<protein>
    <recommendedName>
        <fullName evidence="3 6">Glutaminase</fullName>
        <ecNumber evidence="3 6">3.5.1.2</ecNumber>
    </recommendedName>
</protein>
<evidence type="ECO:0000256" key="1">
    <source>
        <dbReference type="ARBA" id="ARBA00011076"/>
    </source>
</evidence>
<organism evidence="7 9">
    <name type="scientific">Brevibacillus composti</name>
    <dbReference type="NCBI Taxonomy" id="2796470"/>
    <lineage>
        <taxon>Bacteria</taxon>
        <taxon>Bacillati</taxon>
        <taxon>Bacillota</taxon>
        <taxon>Bacilli</taxon>
        <taxon>Bacillales</taxon>
        <taxon>Paenibacillaceae</taxon>
        <taxon>Brevibacillus</taxon>
    </lineage>
</organism>
<dbReference type="FunFam" id="3.40.710.10:FF:000005">
    <property type="entry name" value="Glutaminase"/>
    <property type="match status" value="1"/>
</dbReference>
<sequence length="313" mass="34078">MNFSDHTSIRQTLENVLEQSKSVAEKGEVASYIPELARREKDLLGVSVCLQDGTLLSAGDAHLPFTLQSISKIFSLMVALCEHGGDYVFRRVGKEPTGDPFNSIIKLETIKPHKPLNPMINAGAIAVAGMIPGATIEARLEKIMRLLRKMTGNADLRVNEKVYQSEKQTADRNRALAYFLKDSGILEGDVEETLDLYFRHCSIEVTTAEVARMAAVLAADGYDIRSGEQLFPREVARICKTFMVTCGMYNASGEFAIDVGIPAKSGVAGGIMAAVPQRMGIGVFGPALDDKGNSVAGVHLLQKLSQQWELSIF</sequence>
<keyword evidence="4 6" id="KW-0378">Hydrolase</keyword>
<dbReference type="GO" id="GO:0006543">
    <property type="term" value="P:L-glutamine catabolic process"/>
    <property type="evidence" value="ECO:0007669"/>
    <property type="project" value="TreeGrafter"/>
</dbReference>
<feature type="binding site" evidence="6">
    <location>
        <position position="197"/>
    </location>
    <ligand>
        <name>substrate</name>
    </ligand>
</feature>
<feature type="binding site" evidence="6">
    <location>
        <position position="173"/>
    </location>
    <ligand>
        <name>substrate</name>
    </ligand>
</feature>
<reference evidence="8" key="2">
    <citation type="submission" date="2021-04" db="EMBL/GenBank/DDBJ databases">
        <title>Brevibacillus composti FJAT-54423, complete genome.</title>
        <authorList>
            <person name="Tang R."/>
        </authorList>
    </citation>
    <scope>NUCLEOTIDE SEQUENCE</scope>
    <source>
        <strain evidence="8">FJAT-54424</strain>
    </source>
</reference>
<gene>
    <name evidence="6 7" type="primary">glsA</name>
    <name evidence="7" type="ORF">JD108_13505</name>
    <name evidence="8" type="ORF">KDJ56_13450</name>
</gene>
<dbReference type="RefSeq" id="WP_198826583.1">
    <property type="nucleotide sequence ID" value="NZ_CP066308.1"/>
</dbReference>
<evidence type="ECO:0000313" key="9">
    <source>
        <dbReference type="Proteomes" id="UP000595847"/>
    </source>
</evidence>
<dbReference type="Gene3D" id="3.40.710.10">
    <property type="entry name" value="DD-peptidase/beta-lactamase superfamily"/>
    <property type="match status" value="1"/>
</dbReference>